<gene>
    <name evidence="2" type="ORF">GA0070617_4535</name>
</gene>
<organism evidence="2 3">
    <name type="scientific">Micromonospora yangpuensis</name>
    <dbReference type="NCBI Taxonomy" id="683228"/>
    <lineage>
        <taxon>Bacteria</taxon>
        <taxon>Bacillati</taxon>
        <taxon>Actinomycetota</taxon>
        <taxon>Actinomycetes</taxon>
        <taxon>Micromonosporales</taxon>
        <taxon>Micromonosporaceae</taxon>
        <taxon>Micromonospora</taxon>
    </lineage>
</organism>
<evidence type="ECO:0000313" key="2">
    <source>
        <dbReference type="EMBL" id="SCL60987.1"/>
    </source>
</evidence>
<sequence length="176" mass="19227">MSLDDPLLDRTAIGDAFRRLGDRLARRGVVADLYIFGGAAMALAYDARRATRDIDAVFQPHGIVLDEARAVADELGLPHWWLNEQASAYVAPGGDATAPRVFDHPGLRVSAASPEHLLAMKVLAARRRDAEDIRFLVDHLGLSSAEQVLALCAEIFPEEEVPGRARLVLDDVFEDS</sequence>
<reference evidence="2 3" key="1">
    <citation type="submission" date="2016-06" db="EMBL/GenBank/DDBJ databases">
        <authorList>
            <person name="Kjaerup R.B."/>
            <person name="Dalgaard T.S."/>
            <person name="Juul-Madsen H.R."/>
        </authorList>
    </citation>
    <scope>NUCLEOTIDE SEQUENCE [LARGE SCALE GENOMIC DNA]</scope>
    <source>
        <strain evidence="2 3">DSM 45577</strain>
    </source>
</reference>
<dbReference type="InterPro" id="IPR043519">
    <property type="entry name" value="NT_sf"/>
</dbReference>
<dbReference type="EMBL" id="FMIA01000002">
    <property type="protein sequence ID" value="SCL60987.1"/>
    <property type="molecule type" value="Genomic_DNA"/>
</dbReference>
<dbReference type="Pfam" id="PF19502">
    <property type="entry name" value="DUF6036"/>
    <property type="match status" value="1"/>
</dbReference>
<dbReference type="OrthoDB" id="4376297at2"/>
<evidence type="ECO:0000313" key="3">
    <source>
        <dbReference type="Proteomes" id="UP000198937"/>
    </source>
</evidence>
<evidence type="ECO:0000259" key="1">
    <source>
        <dbReference type="Pfam" id="PF19502"/>
    </source>
</evidence>
<dbReference type="AlphaFoldDB" id="A0A1C6V4B6"/>
<keyword evidence="3" id="KW-1185">Reference proteome</keyword>
<dbReference type="InterPro" id="IPR045792">
    <property type="entry name" value="DUF6036"/>
</dbReference>
<protein>
    <recommendedName>
        <fullName evidence="1">DUF6036 domain-containing protein</fullName>
    </recommendedName>
</protein>
<dbReference type="RefSeq" id="WP_091442158.1">
    <property type="nucleotide sequence ID" value="NZ_BMMJ01000008.1"/>
</dbReference>
<dbReference type="SUPFAM" id="SSF81301">
    <property type="entry name" value="Nucleotidyltransferase"/>
    <property type="match status" value="1"/>
</dbReference>
<name>A0A1C6V4B6_9ACTN</name>
<dbReference type="STRING" id="683228.GA0070617_4535"/>
<feature type="domain" description="DUF6036" evidence="1">
    <location>
        <begin position="32"/>
        <end position="134"/>
    </location>
</feature>
<accession>A0A1C6V4B6</accession>
<proteinExistence type="predicted"/>
<dbReference type="Proteomes" id="UP000198937">
    <property type="component" value="Unassembled WGS sequence"/>
</dbReference>